<dbReference type="InterPro" id="IPR012032">
    <property type="entry name" value="UCP006598"/>
</dbReference>
<dbReference type="eggNOG" id="arCOG03231">
    <property type="taxonomic scope" value="Archaea"/>
</dbReference>
<dbReference type="KEGG" id="mel:Metbo_0682"/>
<dbReference type="PIRSF" id="PIRSF006598">
    <property type="entry name" value="UCP006598"/>
    <property type="match status" value="1"/>
</dbReference>
<dbReference type="EMBL" id="CP002551">
    <property type="protein sequence ID" value="ADZ08933.1"/>
    <property type="molecule type" value="Genomic_DNA"/>
</dbReference>
<accession>F0TAQ7</accession>
<dbReference type="Pfam" id="PF09890">
    <property type="entry name" value="DUF2117"/>
    <property type="match status" value="1"/>
</dbReference>
<dbReference type="Proteomes" id="UP000007490">
    <property type="component" value="Chromosome"/>
</dbReference>
<name>F0TAQ7_METLA</name>
<organism evidence="1 2">
    <name type="scientific">Methanobacterium lacus (strain AL-21)</name>
    <dbReference type="NCBI Taxonomy" id="877455"/>
    <lineage>
        <taxon>Archaea</taxon>
        <taxon>Methanobacteriati</taxon>
        <taxon>Methanobacteriota</taxon>
        <taxon>Methanomada group</taxon>
        <taxon>Methanobacteria</taxon>
        <taxon>Methanobacteriales</taxon>
        <taxon>Methanobacteriaceae</taxon>
        <taxon>Methanobacterium</taxon>
    </lineage>
</organism>
<gene>
    <name evidence="1" type="ordered locus">Metbo_0682</name>
</gene>
<protein>
    <submittedName>
        <fullName evidence="1">Uncharacterized conserved protein UCP006598</fullName>
    </submittedName>
</protein>
<dbReference type="HOGENOM" id="CLU_038447_0_0_2"/>
<keyword evidence="2" id="KW-1185">Reference proteome</keyword>
<dbReference type="STRING" id="877455.Metbo_0682"/>
<reference evidence="2" key="1">
    <citation type="submission" date="2011-02" db="EMBL/GenBank/DDBJ databases">
        <title>Complete sequence of Methanobacterium sp. AL-21.</title>
        <authorList>
            <consortium name="US DOE Joint Genome Institute"/>
            <person name="Lucas S."/>
            <person name="Copeland A."/>
            <person name="Lapidus A."/>
            <person name="Cheng J.-F."/>
            <person name="Goodwin L."/>
            <person name="Pitluck S."/>
            <person name="Chertkov O."/>
            <person name="Detter J.C."/>
            <person name="Han C."/>
            <person name="Tapia R."/>
            <person name="Land M."/>
            <person name="Hauser L."/>
            <person name="Kyrpides N."/>
            <person name="Ivanova N."/>
            <person name="Mikhailova N."/>
            <person name="Pagani I."/>
            <person name="Cadillo-Quiroz H."/>
            <person name="Imachi H."/>
            <person name="Zinder S."/>
            <person name="Liu W."/>
            <person name="Woyke T."/>
        </authorList>
    </citation>
    <scope>NUCLEOTIDE SEQUENCE [LARGE SCALE GENOMIC DNA]</scope>
    <source>
        <strain evidence="2">AL-21</strain>
    </source>
</reference>
<proteinExistence type="predicted"/>
<evidence type="ECO:0000313" key="2">
    <source>
        <dbReference type="Proteomes" id="UP000007490"/>
    </source>
</evidence>
<sequence length="376" mass="41222">MMKIGVVVHGPQIVDTGYAVKILKLLESYGDVTAILGGTMGRTAVIDAELEDKIDIGQKLLPSQSIEKLSKTSDMVVLINYGKSSVTGHAFGYKVFNRCDADPILLQIERPGEKDGTVIPWNKDLTAFAENIARDLKLQITDPSLITDKMELNGVGAFKSGNIIHRKVAGVSPDENILLNGIVVGRSTSENVILVAEDGILTQILGGIIKNHGVEKLGKIDLENAVVKTGLLRRSKVKPRIIKSKQNAKNRNTSKLSISYLSHAAEDIYKLKDSDLVVTVGDDTTLVAADILYRFNIPIIGITDGDLDRVVEEGFKPVGSMIIELDSGWDDIIGEKIFLELFNGKQTMEIENIENFKSKIIQIISNTTSKYNLKYN</sequence>
<evidence type="ECO:0000313" key="1">
    <source>
        <dbReference type="EMBL" id="ADZ08933.1"/>
    </source>
</evidence>
<reference evidence="1 2" key="2">
    <citation type="journal article" date="2014" name="Int. J. Syst. Evol. Microbiol.">
        <title>Methanobacterium paludis sp. nov. and a novel strain of Methanobacterium lacus isolated from northern peatlands.</title>
        <authorList>
            <person name="Cadillo-Quiroz H."/>
            <person name="Brauer S.L."/>
            <person name="Goodson N."/>
            <person name="Yavitt J.B."/>
            <person name="Zinder S.H."/>
        </authorList>
    </citation>
    <scope>NUCLEOTIDE SEQUENCE [LARGE SCALE GENOMIC DNA]</scope>
    <source>
        <strain evidence="1 2">AL-21</strain>
    </source>
</reference>
<dbReference type="AlphaFoldDB" id="F0TAQ7"/>